<dbReference type="PANTHER" id="PTHR43793">
    <property type="entry name" value="FAD SYNTHASE"/>
    <property type="match status" value="1"/>
</dbReference>
<organism evidence="4">
    <name type="scientific">uncultured Caudovirales phage</name>
    <dbReference type="NCBI Taxonomy" id="2100421"/>
    <lineage>
        <taxon>Viruses</taxon>
        <taxon>Duplodnaviria</taxon>
        <taxon>Heunggongvirae</taxon>
        <taxon>Uroviricota</taxon>
        <taxon>Caudoviricetes</taxon>
        <taxon>Peduoviridae</taxon>
        <taxon>Maltschvirus</taxon>
        <taxon>Maltschvirus maltsch</taxon>
    </lineage>
</organism>
<protein>
    <submittedName>
        <fullName evidence="4">TagD Cytidylyltransferase</fullName>
    </submittedName>
</protein>
<dbReference type="Gene3D" id="3.40.50.620">
    <property type="entry name" value="HUPs"/>
    <property type="match status" value="1"/>
</dbReference>
<dbReference type="GO" id="GO:0016779">
    <property type="term" value="F:nucleotidyltransferase activity"/>
    <property type="evidence" value="ECO:0007669"/>
    <property type="project" value="UniProtKB-KW"/>
</dbReference>
<dbReference type="SUPFAM" id="SSF52374">
    <property type="entry name" value="Nucleotidylyl transferase"/>
    <property type="match status" value="1"/>
</dbReference>
<dbReference type="PANTHER" id="PTHR43793:SF1">
    <property type="entry name" value="FAD SYNTHASE"/>
    <property type="match status" value="1"/>
</dbReference>
<name>A0A6J5M3K9_9CAUD</name>
<keyword evidence="1 4" id="KW-0808">Transferase</keyword>
<gene>
    <name evidence="4" type="ORF">UFOVP395_137</name>
</gene>
<dbReference type="InterPro" id="IPR004821">
    <property type="entry name" value="Cyt_trans-like"/>
</dbReference>
<dbReference type="EMBL" id="LR796380">
    <property type="protein sequence ID" value="CAB4140802.1"/>
    <property type="molecule type" value="Genomic_DNA"/>
</dbReference>
<proteinExistence type="predicted"/>
<dbReference type="InterPro" id="IPR014729">
    <property type="entry name" value="Rossmann-like_a/b/a_fold"/>
</dbReference>
<evidence type="ECO:0000313" key="4">
    <source>
        <dbReference type="EMBL" id="CAB4140802.1"/>
    </source>
</evidence>
<sequence length="137" mass="15551">MIRGFTCGAFDLLHPGHVYLLQAASEQCDQLWVGLHTDPTIDRPEKNKPIQTTFERHTQLAAIKFVYGVIPYDTENDLRNILATCAFNVRFIGSDYISKNITGEDICSAKGMKIVFIDRFHDWSSSSLRERIENAKG</sequence>
<dbReference type="NCBIfam" id="TIGR00125">
    <property type="entry name" value="cyt_tran_rel"/>
    <property type="match status" value="1"/>
</dbReference>
<evidence type="ECO:0000259" key="3">
    <source>
        <dbReference type="Pfam" id="PF01467"/>
    </source>
</evidence>
<reference evidence="4" key="1">
    <citation type="submission" date="2020-04" db="EMBL/GenBank/DDBJ databases">
        <authorList>
            <person name="Chiriac C."/>
            <person name="Salcher M."/>
            <person name="Ghai R."/>
            <person name="Kavagutti S V."/>
        </authorList>
    </citation>
    <scope>NUCLEOTIDE SEQUENCE</scope>
</reference>
<accession>A0A6J5M3K9</accession>
<feature type="domain" description="Cytidyltransferase-like" evidence="3">
    <location>
        <begin position="5"/>
        <end position="130"/>
    </location>
</feature>
<dbReference type="InterPro" id="IPR050385">
    <property type="entry name" value="Archaeal_FAD_synthase"/>
</dbReference>
<evidence type="ECO:0000256" key="1">
    <source>
        <dbReference type="ARBA" id="ARBA00022679"/>
    </source>
</evidence>
<dbReference type="Pfam" id="PF01467">
    <property type="entry name" value="CTP_transf_like"/>
    <property type="match status" value="1"/>
</dbReference>
<keyword evidence="2 4" id="KW-0548">Nucleotidyltransferase</keyword>
<evidence type="ECO:0000256" key="2">
    <source>
        <dbReference type="ARBA" id="ARBA00022695"/>
    </source>
</evidence>